<dbReference type="Proteomes" id="UP000183085">
    <property type="component" value="Unassembled WGS sequence"/>
</dbReference>
<gene>
    <name evidence="1" type="ORF">AUJ95_03205</name>
</gene>
<name>A0A1J5EFT4_9BACT</name>
<dbReference type="EMBL" id="MNYI01000077">
    <property type="protein sequence ID" value="OIP41536.1"/>
    <property type="molecule type" value="Genomic_DNA"/>
</dbReference>
<protein>
    <submittedName>
        <fullName evidence="1">Uncharacterized protein</fullName>
    </submittedName>
</protein>
<sequence>MTTKYGYLLADWDKAKEEMRQILIQRAKVCEMIPYSELVAQVHTILINPESYALAAMLGELSSAEDAACRGMLTVIVVHKSGDMQPGPGFFELANELGRDTSDILKCWVDELKKVYAYWSP</sequence>
<evidence type="ECO:0000313" key="2">
    <source>
        <dbReference type="Proteomes" id="UP000183085"/>
    </source>
</evidence>
<proteinExistence type="predicted"/>
<dbReference type="STRING" id="1817895.AUJ95_03205"/>
<evidence type="ECO:0000313" key="1">
    <source>
        <dbReference type="EMBL" id="OIP41536.1"/>
    </source>
</evidence>
<comment type="caution">
    <text evidence="1">The sequence shown here is derived from an EMBL/GenBank/DDBJ whole genome shotgun (WGS) entry which is preliminary data.</text>
</comment>
<accession>A0A1J5EFT4</accession>
<reference evidence="1 2" key="1">
    <citation type="journal article" date="2016" name="Environ. Microbiol.">
        <title>Genomic resolution of a cold subsurface aquifer community provides metabolic insights for novel microbes adapted to high CO concentrations.</title>
        <authorList>
            <person name="Probst A.J."/>
            <person name="Castelle C.J."/>
            <person name="Singh A."/>
            <person name="Brown C.T."/>
            <person name="Anantharaman K."/>
            <person name="Sharon I."/>
            <person name="Hug L.A."/>
            <person name="Burstein D."/>
            <person name="Emerson J.B."/>
            <person name="Thomas B.C."/>
            <person name="Banfield J.F."/>
        </authorList>
    </citation>
    <scope>NUCLEOTIDE SEQUENCE [LARGE SCALE GENOMIC DNA]</scope>
    <source>
        <strain evidence="1">CG2_30_40_21</strain>
    </source>
</reference>
<organism evidence="1 2">
    <name type="scientific">Candidatus Desantisbacteria bacterium CG2_30_40_21</name>
    <dbReference type="NCBI Taxonomy" id="1817895"/>
    <lineage>
        <taxon>Bacteria</taxon>
        <taxon>Candidatus Desantisiibacteriota</taxon>
    </lineage>
</organism>
<dbReference type="AlphaFoldDB" id="A0A1J5EFT4"/>